<proteinExistence type="predicted"/>
<sequence>MDKKNGSQQPQPNNTVQRHPNLRKFSPLLLVTFIAAGLFLVFTPTTTKSFSKPEPPPYICPTEIDVIFPGGWNSLKPGKYRMSDIHLLHDVLARCDTVKTIKIRNDNSGCESPTRYSLPFDFPSGTPYPSQIKELELMAYNFNENDWERAESYRPSLFDYRNVLRWFQWGGGKIWLKGLLLRQKHLTNLDLWLKSMDFSHIETFSYRPTDDWYVPNATPLTSHLPSLKSFTAYGPWAKDFILALPQDSLTHLAWIHSGQTGTSALPILRHHAKSLMSLKFHEPESVYRERRVMTADEIAALGSTLPNLRSITLDIKQNGTWGWDHLEALATNFPNLENATIFYEMASDCRRQLNPSFEVAYVRQGRKEREIELGCEGSNAMAQPSLGVHNAPVPFEFLVKKNVGGKLKQVVFYSGGWEDRDEGGMLYFDWVHQHRAWAVCRVIQDENSLAADISTPAIFDEGDRVIGCQNANKRRFKTISDVKSRRTGFEVTSFEKPDQDLAKQVSRMEL</sequence>
<reference evidence="1 2" key="1">
    <citation type="journal article" date="2020" name="Phytopathology">
        <title>Genome Sequence Resources of Colletotrichum truncatum, C. plurivorum, C. musicola, and C. sojae: Four Species Pathogenic to Soybean (Glycine max).</title>
        <authorList>
            <person name="Rogerio F."/>
            <person name="Boufleur T.R."/>
            <person name="Ciampi-Guillardi M."/>
            <person name="Sukno S.A."/>
            <person name="Thon M.R."/>
            <person name="Massola Junior N.S."/>
            <person name="Baroncelli R."/>
        </authorList>
    </citation>
    <scope>NUCLEOTIDE SEQUENCE [LARGE SCALE GENOMIC DNA]</scope>
    <source>
        <strain evidence="1 2">CMES1059</strain>
    </source>
</reference>
<keyword evidence="2" id="KW-1185">Reference proteome</keyword>
<gene>
    <name evidence="1" type="ORF">CTRU02_208551</name>
</gene>
<comment type="caution">
    <text evidence="1">The sequence shown here is derived from an EMBL/GenBank/DDBJ whole genome shotgun (WGS) entry which is preliminary data.</text>
</comment>
<protein>
    <submittedName>
        <fullName evidence="1">Uncharacterized protein</fullName>
    </submittedName>
</protein>
<evidence type="ECO:0000313" key="1">
    <source>
        <dbReference type="EMBL" id="KAL0936335.1"/>
    </source>
</evidence>
<accession>A0ACC3YWP2</accession>
<name>A0ACC3YWP2_COLTU</name>
<dbReference type="EMBL" id="VUJX02000005">
    <property type="protein sequence ID" value="KAL0936335.1"/>
    <property type="molecule type" value="Genomic_DNA"/>
</dbReference>
<evidence type="ECO:0000313" key="2">
    <source>
        <dbReference type="Proteomes" id="UP000805649"/>
    </source>
</evidence>
<organism evidence="1 2">
    <name type="scientific">Colletotrichum truncatum</name>
    <name type="common">Anthracnose fungus</name>
    <name type="synonym">Colletotrichum capsici</name>
    <dbReference type="NCBI Taxonomy" id="5467"/>
    <lineage>
        <taxon>Eukaryota</taxon>
        <taxon>Fungi</taxon>
        <taxon>Dikarya</taxon>
        <taxon>Ascomycota</taxon>
        <taxon>Pezizomycotina</taxon>
        <taxon>Sordariomycetes</taxon>
        <taxon>Hypocreomycetidae</taxon>
        <taxon>Glomerellales</taxon>
        <taxon>Glomerellaceae</taxon>
        <taxon>Colletotrichum</taxon>
        <taxon>Colletotrichum truncatum species complex</taxon>
    </lineage>
</organism>
<dbReference type="Proteomes" id="UP000805649">
    <property type="component" value="Unassembled WGS sequence"/>
</dbReference>